<feature type="transmembrane region" description="Helical" evidence="6">
    <location>
        <begin position="218"/>
        <end position="237"/>
    </location>
</feature>
<keyword evidence="8" id="KW-1185">Reference proteome</keyword>
<sequence length="709" mass="79553">MCWKPFGCCVGDTSSEANYEDLLHKGRRSCTDCSFLVLFIIFCGGLGCIAWYAMETGDPYRVIFGSDSFGNTCGRNNGPIWIRSNETGLKNKKFEFSGQNMTERKFMFPLNVSQVFDTIWVCVRQCPQGPISSYEAIQFLATDHQNSLCADYDSALNVTEQKVRFGVCPHLPVLKSVNIMNRCIPENLFNFGKELIKKVIGMDLIRGYLHDIIDASPYLLQMCLVALGLSLLLVFLLRFFAAAIIFFVYSAVVMLAIGFSASVWYVFWRVCLRPTEADPLNITSPEVNPLEKATSSGRPLTAAILVKDIDFDELFNYGNITTITLLALCIAATVISVFVVSFVWCVFPRSKKMVRLFKGASLALSAMPSLLLQPLLSAIFILILVIYTISVVLVLFTAGDLVSQRVSNEGNKEESILIIETNMTRTTKLMMFYQFVGFVWVSEFLMACQRLFIAGAVSMYYFDVLSLSQRFASATPRSPVRSSLFNLLRYHLGSAALGAFIIVLVRVPRYIIVWSLARMRSVENVIIKQILSVFILLLSCIENCLQYINYNVFTVISYSGLSFCPAAKMAVNHLLDNAVDVAALNSVGDLVLFLTKCLVGMVTAVCAYLRMEELWPSLSHPWFPLLIMFVCSYQIANCFLSVYEMAIDTIMLCCAEELVLLRDNPEMAQQFRDYIDGTTEVTQNNVRFLGSKSIEETYPLGTISNKEQN</sequence>
<feature type="transmembrane region" description="Helical" evidence="6">
    <location>
        <begin position="354"/>
        <end position="372"/>
    </location>
</feature>
<protein>
    <recommendedName>
        <fullName evidence="6">Choline transporter-like protein</fullName>
    </recommendedName>
</protein>
<evidence type="ECO:0000256" key="2">
    <source>
        <dbReference type="ARBA" id="ARBA00007168"/>
    </source>
</evidence>
<feature type="transmembrane region" description="Helical" evidence="6">
    <location>
        <begin position="590"/>
        <end position="610"/>
    </location>
</feature>
<dbReference type="GO" id="GO:0005886">
    <property type="term" value="C:plasma membrane"/>
    <property type="evidence" value="ECO:0007669"/>
    <property type="project" value="UniProtKB-SubCell"/>
</dbReference>
<feature type="transmembrane region" description="Helical" evidence="6">
    <location>
        <begin position="378"/>
        <end position="398"/>
    </location>
</feature>
<accession>A0AAD5ME91</accession>
<name>A0AAD5ME91_PARTN</name>
<dbReference type="Proteomes" id="UP001196413">
    <property type="component" value="Unassembled WGS sequence"/>
</dbReference>
<dbReference type="AlphaFoldDB" id="A0AAD5ME91"/>
<feature type="transmembrane region" description="Helical" evidence="6">
    <location>
        <begin position="35"/>
        <end position="54"/>
    </location>
</feature>
<feature type="transmembrane region" description="Helical" evidence="6">
    <location>
        <begin position="622"/>
        <end position="643"/>
    </location>
</feature>
<organism evidence="7 8">
    <name type="scientific">Parelaphostrongylus tenuis</name>
    <name type="common">Meningeal worm</name>
    <dbReference type="NCBI Taxonomy" id="148309"/>
    <lineage>
        <taxon>Eukaryota</taxon>
        <taxon>Metazoa</taxon>
        <taxon>Ecdysozoa</taxon>
        <taxon>Nematoda</taxon>
        <taxon>Chromadorea</taxon>
        <taxon>Rhabditida</taxon>
        <taxon>Rhabditina</taxon>
        <taxon>Rhabditomorpha</taxon>
        <taxon>Strongyloidea</taxon>
        <taxon>Metastrongylidae</taxon>
        <taxon>Parelaphostrongylus</taxon>
    </lineage>
</organism>
<keyword evidence="4 6" id="KW-1133">Transmembrane helix</keyword>
<dbReference type="GO" id="GO:0022857">
    <property type="term" value="F:transmembrane transporter activity"/>
    <property type="evidence" value="ECO:0007669"/>
    <property type="project" value="UniProtKB-UniRule"/>
</dbReference>
<keyword evidence="5 6" id="KW-0472">Membrane</keyword>
<evidence type="ECO:0000256" key="4">
    <source>
        <dbReference type="ARBA" id="ARBA00022989"/>
    </source>
</evidence>
<evidence type="ECO:0000313" key="7">
    <source>
        <dbReference type="EMBL" id="KAJ1346066.1"/>
    </source>
</evidence>
<evidence type="ECO:0000256" key="1">
    <source>
        <dbReference type="ARBA" id="ARBA00004141"/>
    </source>
</evidence>
<comment type="subcellular location">
    <subcellularLocation>
        <location evidence="6">Cell membrane</location>
        <topology evidence="6">Multi-pass membrane protein</topology>
    </subcellularLocation>
    <subcellularLocation>
        <location evidence="1">Membrane</location>
        <topology evidence="1">Multi-pass membrane protein</topology>
    </subcellularLocation>
</comment>
<evidence type="ECO:0000256" key="6">
    <source>
        <dbReference type="RuleBase" id="RU368066"/>
    </source>
</evidence>
<keyword evidence="3 6" id="KW-0812">Transmembrane</keyword>
<evidence type="ECO:0000256" key="5">
    <source>
        <dbReference type="ARBA" id="ARBA00023136"/>
    </source>
</evidence>
<reference evidence="7" key="1">
    <citation type="submission" date="2021-06" db="EMBL/GenBank/DDBJ databases">
        <title>Parelaphostrongylus tenuis whole genome reference sequence.</title>
        <authorList>
            <person name="Garwood T.J."/>
            <person name="Larsen P.A."/>
            <person name="Fountain-Jones N.M."/>
            <person name="Garbe J.R."/>
            <person name="Macchietto M.G."/>
            <person name="Kania S.A."/>
            <person name="Gerhold R.W."/>
            <person name="Richards J.E."/>
            <person name="Wolf T.M."/>
        </authorList>
    </citation>
    <scope>NUCLEOTIDE SEQUENCE</scope>
    <source>
        <strain evidence="7">MNPRO001-30</strain>
        <tissue evidence="7">Meninges</tissue>
    </source>
</reference>
<evidence type="ECO:0000256" key="3">
    <source>
        <dbReference type="ARBA" id="ARBA00022692"/>
    </source>
</evidence>
<feature type="transmembrane region" description="Helical" evidence="6">
    <location>
        <begin position="323"/>
        <end position="347"/>
    </location>
</feature>
<feature type="transmembrane region" description="Helical" evidence="6">
    <location>
        <begin position="432"/>
        <end position="462"/>
    </location>
</feature>
<feature type="transmembrane region" description="Helical" evidence="6">
    <location>
        <begin position="526"/>
        <end position="548"/>
    </location>
</feature>
<gene>
    <name evidence="7" type="ORF">KIN20_000754</name>
</gene>
<comment type="caution">
    <text evidence="7">The sequence shown here is derived from an EMBL/GenBank/DDBJ whole genome shotgun (WGS) entry which is preliminary data.</text>
</comment>
<feature type="transmembrane region" description="Helical" evidence="6">
    <location>
        <begin position="244"/>
        <end position="267"/>
    </location>
</feature>
<dbReference type="PANTHER" id="PTHR12385">
    <property type="entry name" value="CHOLINE TRANSPORTER-LIKE (SLC FAMILY 44)"/>
    <property type="match status" value="1"/>
</dbReference>
<dbReference type="PANTHER" id="PTHR12385:SF12">
    <property type="entry name" value="CHOLINE TRANSPORTER-LIKE PROTEIN"/>
    <property type="match status" value="1"/>
</dbReference>
<comment type="function">
    <text evidence="6">Choline transporter.</text>
</comment>
<proteinExistence type="inferred from homology"/>
<dbReference type="InterPro" id="IPR007603">
    <property type="entry name" value="Choline_transptr-like"/>
</dbReference>
<comment type="similarity">
    <text evidence="2 6">Belongs to the CTL (choline transporter-like) family.</text>
</comment>
<dbReference type="EMBL" id="JAHQIW010000107">
    <property type="protein sequence ID" value="KAJ1346066.1"/>
    <property type="molecule type" value="Genomic_DNA"/>
</dbReference>
<evidence type="ECO:0000313" key="8">
    <source>
        <dbReference type="Proteomes" id="UP001196413"/>
    </source>
</evidence>
<dbReference type="Pfam" id="PF04515">
    <property type="entry name" value="Choline_transpo"/>
    <property type="match status" value="1"/>
</dbReference>